<evidence type="ECO:0000313" key="1">
    <source>
        <dbReference type="EMBL" id="KAI0050901.1"/>
    </source>
</evidence>
<keyword evidence="2" id="KW-1185">Reference proteome</keyword>
<organism evidence="1 2">
    <name type="scientific">Auriscalpium vulgare</name>
    <dbReference type="NCBI Taxonomy" id="40419"/>
    <lineage>
        <taxon>Eukaryota</taxon>
        <taxon>Fungi</taxon>
        <taxon>Dikarya</taxon>
        <taxon>Basidiomycota</taxon>
        <taxon>Agaricomycotina</taxon>
        <taxon>Agaricomycetes</taxon>
        <taxon>Russulales</taxon>
        <taxon>Auriscalpiaceae</taxon>
        <taxon>Auriscalpium</taxon>
    </lineage>
</organism>
<name>A0ACB8S492_9AGAM</name>
<reference evidence="1" key="2">
    <citation type="journal article" date="2022" name="New Phytol.">
        <title>Evolutionary transition to the ectomycorrhizal habit in the genomes of a hyperdiverse lineage of mushroom-forming fungi.</title>
        <authorList>
            <person name="Looney B."/>
            <person name="Miyauchi S."/>
            <person name="Morin E."/>
            <person name="Drula E."/>
            <person name="Courty P.E."/>
            <person name="Kohler A."/>
            <person name="Kuo A."/>
            <person name="LaButti K."/>
            <person name="Pangilinan J."/>
            <person name="Lipzen A."/>
            <person name="Riley R."/>
            <person name="Andreopoulos W."/>
            <person name="He G."/>
            <person name="Johnson J."/>
            <person name="Nolan M."/>
            <person name="Tritt A."/>
            <person name="Barry K.W."/>
            <person name="Grigoriev I.V."/>
            <person name="Nagy L.G."/>
            <person name="Hibbett D."/>
            <person name="Henrissat B."/>
            <person name="Matheny P.B."/>
            <person name="Labbe J."/>
            <person name="Martin F.M."/>
        </authorList>
    </citation>
    <scope>NUCLEOTIDE SEQUENCE</scope>
    <source>
        <strain evidence="1">FP105234-sp</strain>
    </source>
</reference>
<dbReference type="EMBL" id="MU275857">
    <property type="protein sequence ID" value="KAI0050901.1"/>
    <property type="molecule type" value="Genomic_DNA"/>
</dbReference>
<reference evidence="1" key="1">
    <citation type="submission" date="2021-02" db="EMBL/GenBank/DDBJ databases">
        <authorList>
            <consortium name="DOE Joint Genome Institute"/>
            <person name="Ahrendt S."/>
            <person name="Looney B.P."/>
            <person name="Miyauchi S."/>
            <person name="Morin E."/>
            <person name="Drula E."/>
            <person name="Courty P.E."/>
            <person name="Chicoki N."/>
            <person name="Fauchery L."/>
            <person name="Kohler A."/>
            <person name="Kuo A."/>
            <person name="Labutti K."/>
            <person name="Pangilinan J."/>
            <person name="Lipzen A."/>
            <person name="Riley R."/>
            <person name="Andreopoulos W."/>
            <person name="He G."/>
            <person name="Johnson J."/>
            <person name="Barry K.W."/>
            <person name="Grigoriev I.V."/>
            <person name="Nagy L."/>
            <person name="Hibbett D."/>
            <person name="Henrissat B."/>
            <person name="Matheny P.B."/>
            <person name="Labbe J."/>
            <person name="Martin F."/>
        </authorList>
    </citation>
    <scope>NUCLEOTIDE SEQUENCE</scope>
    <source>
        <strain evidence="1">FP105234-sp</strain>
    </source>
</reference>
<sequence>MPRCSHQGCGKDFDVADNAVDGCVYHAGGPIFHEGLKSWSCCDAVNKPVLTFDEFMNIPGCTRGPHNADAPKPDPPKPAAKADPSVNVTRTSDGKEVYTTSAALNAPAKANVPTPGRTSTPAPPVEEEDDLDAAVPAGTECRRNGCKVQFVSDEENRKGDDAGAICVYHPAQPIFHEGSKGYFCCKRRVLEFDEFLKIEGCKKGRHVFIPKSRKDTTEELVNCRIDHYQTQTAVNVTVYAKQADKDLSVVTFEENSLHLNIVLPNSKRFTRSLELFGAIDPAASTSRILGTKIEIILKKSDGKSWTLLERTDRDLGGVSLTFGVGGRTGTIGAKELVLDGENSRRTAA</sequence>
<evidence type="ECO:0000313" key="2">
    <source>
        <dbReference type="Proteomes" id="UP000814033"/>
    </source>
</evidence>
<comment type="caution">
    <text evidence="1">The sequence shown here is derived from an EMBL/GenBank/DDBJ whole genome shotgun (WGS) entry which is preliminary data.</text>
</comment>
<accession>A0ACB8S492</accession>
<proteinExistence type="predicted"/>
<gene>
    <name evidence="1" type="ORF">FA95DRAFT_1676405</name>
</gene>
<protein>
    <submittedName>
        <fullName evidence="1">Chord-domain-containing protein</fullName>
    </submittedName>
</protein>
<dbReference type="Proteomes" id="UP000814033">
    <property type="component" value="Unassembled WGS sequence"/>
</dbReference>